<organism evidence="2 3">
    <name type="scientific">Handroanthus impetiginosus</name>
    <dbReference type="NCBI Taxonomy" id="429701"/>
    <lineage>
        <taxon>Eukaryota</taxon>
        <taxon>Viridiplantae</taxon>
        <taxon>Streptophyta</taxon>
        <taxon>Embryophyta</taxon>
        <taxon>Tracheophyta</taxon>
        <taxon>Spermatophyta</taxon>
        <taxon>Magnoliopsida</taxon>
        <taxon>eudicotyledons</taxon>
        <taxon>Gunneridae</taxon>
        <taxon>Pentapetalae</taxon>
        <taxon>asterids</taxon>
        <taxon>lamiids</taxon>
        <taxon>Lamiales</taxon>
        <taxon>Bignoniaceae</taxon>
        <taxon>Crescentiina</taxon>
        <taxon>Tabebuia alliance</taxon>
        <taxon>Handroanthus</taxon>
    </lineage>
</organism>
<name>A0A2G9GV92_9LAMI</name>
<accession>A0A2G9GV92</accession>
<feature type="chain" id="PRO_5013641296" evidence="1">
    <location>
        <begin position="18"/>
        <end position="71"/>
    </location>
</feature>
<evidence type="ECO:0000313" key="3">
    <source>
        <dbReference type="Proteomes" id="UP000231279"/>
    </source>
</evidence>
<comment type="caution">
    <text evidence="2">The sequence shown here is derived from an EMBL/GenBank/DDBJ whole genome shotgun (WGS) entry which is preliminary data.</text>
</comment>
<protein>
    <submittedName>
        <fullName evidence="2">Uncharacterized protein</fullName>
    </submittedName>
</protein>
<dbReference type="AlphaFoldDB" id="A0A2G9GV92"/>
<feature type="signal peptide" evidence="1">
    <location>
        <begin position="1"/>
        <end position="17"/>
    </location>
</feature>
<proteinExistence type="predicted"/>
<dbReference type="EMBL" id="NKXS01003582">
    <property type="protein sequence ID" value="PIN09203.1"/>
    <property type="molecule type" value="Genomic_DNA"/>
</dbReference>
<keyword evidence="1" id="KW-0732">Signal</keyword>
<evidence type="ECO:0000256" key="1">
    <source>
        <dbReference type="SAM" id="SignalP"/>
    </source>
</evidence>
<evidence type="ECO:0000313" key="2">
    <source>
        <dbReference type="EMBL" id="PIN09203.1"/>
    </source>
</evidence>
<reference evidence="3" key="1">
    <citation type="journal article" date="2018" name="Gigascience">
        <title>Genome assembly of the Pink Ipe (Handroanthus impetiginosus, Bignoniaceae), a highly valued, ecologically keystone Neotropical timber forest tree.</title>
        <authorList>
            <person name="Silva-Junior O.B."/>
            <person name="Grattapaglia D."/>
            <person name="Novaes E."/>
            <person name="Collevatti R.G."/>
        </authorList>
    </citation>
    <scope>NUCLEOTIDE SEQUENCE [LARGE SCALE GENOMIC DNA]</scope>
    <source>
        <strain evidence="3">cv. UFG-1</strain>
    </source>
</reference>
<dbReference type="Proteomes" id="UP000231279">
    <property type="component" value="Unassembled WGS sequence"/>
</dbReference>
<keyword evidence="3" id="KW-1185">Reference proteome</keyword>
<sequence>MLTTMLAFFLIYRWSKSVEVARNCSNVGAAGIFYKNFLGFSSSSISATTWLQFWNIFLGIFPYSSCCLSCQ</sequence>
<gene>
    <name evidence="2" type="ORF">CDL12_18209</name>
</gene>